<protein>
    <submittedName>
        <fullName evidence="5">Glycosyl transferase 2 family protein</fullName>
    </submittedName>
</protein>
<dbReference type="Pfam" id="PF13641">
    <property type="entry name" value="Glyco_tranf_2_3"/>
    <property type="match status" value="1"/>
</dbReference>
<dbReference type="AlphaFoldDB" id="A0A078RB01"/>
<feature type="transmembrane region" description="Helical" evidence="4">
    <location>
        <begin position="328"/>
        <end position="347"/>
    </location>
</feature>
<reference evidence="5 6" key="1">
    <citation type="submission" date="2014-04" db="EMBL/GenBank/DDBJ databases">
        <authorList>
            <person name="Sears C."/>
            <person name="Carroll K."/>
            <person name="Sack B.R."/>
            <person name="Qadri F."/>
            <person name="Myers L.L."/>
            <person name="Chung G.-T."/>
            <person name="Escheverria P."/>
            <person name="Fraser C.M."/>
            <person name="Sadzewicz L."/>
            <person name="Shefchek K.A."/>
            <person name="Tallon L."/>
            <person name="Das S.P."/>
            <person name="Daugherty S."/>
            <person name="Mongodin E.F."/>
        </authorList>
    </citation>
    <scope>NUCLEOTIDE SEQUENCE [LARGE SCALE GENOMIC DNA]</scope>
    <source>
        <strain evidence="6">3775 SL(B) 10 (iv)</strain>
    </source>
</reference>
<dbReference type="Proteomes" id="UP000028134">
    <property type="component" value="Unassembled WGS sequence"/>
</dbReference>
<accession>A0A078RB01</accession>
<dbReference type="SUPFAM" id="SSF53448">
    <property type="entry name" value="Nucleotide-diphospho-sugar transferases"/>
    <property type="match status" value="1"/>
</dbReference>
<keyword evidence="3 5" id="KW-0808">Transferase</keyword>
<keyword evidence="2" id="KW-0328">Glycosyltransferase</keyword>
<sequence length="386" mass="44267">MLSEIIHIMEYTLYIYLSVSVGYIVLFSAASHFFKQKKYPATTVRQRFIILVPAYKEDAVIHACVTSVLRQTYPAELYDLIVISDHMRPETNASLRKERIGLIELHEKESSKAKALRIAAETITDQPYDYVLILDADNLISPCYLQELNKAVSQGIKAIQTHRKAKNMNTDIALLDAAIEEMNNSIFRKGHIRLGFSSALTGSGMAFDFRWFVRNIIHTHSTGEDKELEELLLRQGIHIEYIDTLETLDEKVRQPDALRNQRRRWIATQLFLALKMGRNLPTALLNGNGDYLLKTLQAFIAPRSILLALIGFFSCVLCIFSPASSIKWWILLILLNGALYLAIPSNMRYKYMSRILRQTPYFVIIMLLNLFHLKGMAQKFNHTQHG</sequence>
<keyword evidence="4" id="KW-0472">Membrane</keyword>
<feature type="transmembrane region" description="Helical" evidence="4">
    <location>
        <begin position="359"/>
        <end position="377"/>
    </location>
</feature>
<evidence type="ECO:0000256" key="2">
    <source>
        <dbReference type="ARBA" id="ARBA00022676"/>
    </source>
</evidence>
<evidence type="ECO:0000256" key="1">
    <source>
        <dbReference type="ARBA" id="ARBA00006739"/>
    </source>
</evidence>
<feature type="transmembrane region" description="Helical" evidence="4">
    <location>
        <begin position="304"/>
        <end position="322"/>
    </location>
</feature>
<comment type="similarity">
    <text evidence="1">Belongs to the glycosyltransferase 2 family.</text>
</comment>
<evidence type="ECO:0000313" key="5">
    <source>
        <dbReference type="EMBL" id="KDS31806.1"/>
    </source>
</evidence>
<dbReference type="EMBL" id="JNHI01000007">
    <property type="protein sequence ID" value="KDS31806.1"/>
    <property type="molecule type" value="Genomic_DNA"/>
</dbReference>
<dbReference type="PANTHER" id="PTHR43630:SF1">
    <property type="entry name" value="POLY-BETA-1,6-N-ACETYL-D-GLUCOSAMINE SYNTHASE"/>
    <property type="match status" value="1"/>
</dbReference>
<gene>
    <name evidence="5" type="ORF">M097_1791</name>
</gene>
<proteinExistence type="inferred from homology"/>
<keyword evidence="4" id="KW-1133">Transmembrane helix</keyword>
<dbReference type="CDD" id="cd06423">
    <property type="entry name" value="CESA_like"/>
    <property type="match status" value="1"/>
</dbReference>
<feature type="transmembrane region" description="Helical" evidence="4">
    <location>
        <begin position="13"/>
        <end position="34"/>
    </location>
</feature>
<comment type="caution">
    <text evidence="5">The sequence shown here is derived from an EMBL/GenBank/DDBJ whole genome shotgun (WGS) entry which is preliminary data.</text>
</comment>
<name>A0A078RB01_PHOVU</name>
<dbReference type="PATRIC" id="fig|1339350.3.peg.1729"/>
<organism evidence="5 6">
    <name type="scientific">Phocaeicola vulgatus str. 3775 SL</name>
    <name type="common">B</name>
    <name type="synonym">iv</name>
    <dbReference type="NCBI Taxonomy" id="1339350"/>
    <lineage>
        <taxon>Bacteria</taxon>
        <taxon>Pseudomonadati</taxon>
        <taxon>Bacteroidota</taxon>
        <taxon>Bacteroidia</taxon>
        <taxon>Bacteroidales</taxon>
        <taxon>Bacteroidaceae</taxon>
        <taxon>Phocaeicola</taxon>
    </lineage>
</organism>
<dbReference type="RefSeq" id="WP_005843139.1">
    <property type="nucleotide sequence ID" value="NZ_JNHI01000007.1"/>
</dbReference>
<keyword evidence="4" id="KW-0812">Transmembrane</keyword>
<evidence type="ECO:0000256" key="4">
    <source>
        <dbReference type="SAM" id="Phobius"/>
    </source>
</evidence>
<dbReference type="PANTHER" id="PTHR43630">
    <property type="entry name" value="POLY-BETA-1,6-N-ACETYL-D-GLUCOSAMINE SYNTHASE"/>
    <property type="match status" value="1"/>
</dbReference>
<evidence type="ECO:0000256" key="3">
    <source>
        <dbReference type="ARBA" id="ARBA00022679"/>
    </source>
</evidence>
<dbReference type="Gene3D" id="3.90.550.10">
    <property type="entry name" value="Spore Coat Polysaccharide Biosynthesis Protein SpsA, Chain A"/>
    <property type="match status" value="1"/>
</dbReference>
<dbReference type="GeneID" id="5304922"/>
<dbReference type="GO" id="GO:0016757">
    <property type="term" value="F:glycosyltransferase activity"/>
    <property type="evidence" value="ECO:0007669"/>
    <property type="project" value="UniProtKB-KW"/>
</dbReference>
<dbReference type="InterPro" id="IPR029044">
    <property type="entry name" value="Nucleotide-diphossugar_trans"/>
</dbReference>
<evidence type="ECO:0000313" key="6">
    <source>
        <dbReference type="Proteomes" id="UP000028134"/>
    </source>
</evidence>